<dbReference type="Pfam" id="PF25216">
    <property type="entry name" value="Volactin"/>
    <property type="match status" value="1"/>
</dbReference>
<dbReference type="EMBL" id="BLTE01000001">
    <property type="protein sequence ID" value="GFK92315.1"/>
    <property type="molecule type" value="Genomic_DNA"/>
</dbReference>
<reference evidence="2 3" key="2">
    <citation type="submission" date="2020-05" db="EMBL/GenBank/DDBJ databases">
        <title>Draft genome sequence of Desulfovibrio sp. strainFSS-1.</title>
        <authorList>
            <person name="Shimoshige H."/>
            <person name="Kobayashi H."/>
            <person name="Maekawa T."/>
        </authorList>
    </citation>
    <scope>NUCLEOTIDE SEQUENCE [LARGE SCALE GENOMIC DNA]</scope>
    <source>
        <strain evidence="2 3">SIID29052-01</strain>
    </source>
</reference>
<feature type="compositionally biased region" description="Basic and acidic residues" evidence="1">
    <location>
        <begin position="10"/>
        <end position="19"/>
    </location>
</feature>
<evidence type="ECO:0000313" key="3">
    <source>
        <dbReference type="Proteomes" id="UP000494245"/>
    </source>
</evidence>
<proteinExistence type="predicted"/>
<feature type="region of interest" description="Disordered" evidence="1">
    <location>
        <begin position="1"/>
        <end position="32"/>
    </location>
</feature>
<name>A0A6V8LVP0_9BACT</name>
<dbReference type="SUPFAM" id="SSF53067">
    <property type="entry name" value="Actin-like ATPase domain"/>
    <property type="match status" value="1"/>
</dbReference>
<sequence>MADNNDSENIFERKDRLADAESTVGAPVNWGSSVPGDQSLEAAIAASQKPSVNQHIDGIDQAERPSGPVGLDVGTSRIVAAQNMRNHIHITEQVNAFFTIPISKFSRRILQNHEIMFFERGDQFCIVGSSADNFANTFNTSSRRPIQGGLLSPAEKDGISVVQAVVNTLIQKPKRFGETICYGIPGEPVDGQAAAGKVTYHEQVIKMFLQNLGYTPISINEGMATVLSELGQDDYTGIGISMGGGMCNVCLSYLSFPVITFSIQAAGDYIDTMTGQAVGEPATKIKFIKEEELDLSREAGDMVQTALHIYYDAVIHKLLHSLQRVLAASDKLPKIAKPIPIVLSGGTAMPKGCVNKFRKVLDTVSLPIAVSDVRLAADPLHTTARGALIMAMSESA</sequence>
<comment type="caution">
    <text evidence="2">The sequence shown here is derived from an EMBL/GenBank/DDBJ whole genome shotgun (WGS) entry which is preliminary data.</text>
</comment>
<protein>
    <submittedName>
        <fullName evidence="2">Magnetosome protein Mad28</fullName>
    </submittedName>
</protein>
<dbReference type="InterPro" id="IPR043129">
    <property type="entry name" value="ATPase_NBD"/>
</dbReference>
<reference evidence="2 3" key="1">
    <citation type="submission" date="2020-04" db="EMBL/GenBank/DDBJ databases">
        <authorList>
            <consortium name="Desulfovibrio sp. FSS-1 genome sequencing consortium"/>
            <person name="Shimoshige H."/>
            <person name="Kobayashi H."/>
            <person name="Maekawa T."/>
        </authorList>
    </citation>
    <scope>NUCLEOTIDE SEQUENCE [LARGE SCALE GENOMIC DNA]</scope>
    <source>
        <strain evidence="2 3">SIID29052-01</strain>
    </source>
</reference>
<organism evidence="2 3">
    <name type="scientific">Fundidesulfovibrio magnetotacticus</name>
    <dbReference type="NCBI Taxonomy" id="2730080"/>
    <lineage>
        <taxon>Bacteria</taxon>
        <taxon>Pseudomonadati</taxon>
        <taxon>Thermodesulfobacteriota</taxon>
        <taxon>Desulfovibrionia</taxon>
        <taxon>Desulfovibrionales</taxon>
        <taxon>Desulfovibrionaceae</taxon>
        <taxon>Fundidesulfovibrio</taxon>
    </lineage>
</organism>
<accession>A0A6V8LVP0</accession>
<evidence type="ECO:0000313" key="2">
    <source>
        <dbReference type="EMBL" id="GFK92315.1"/>
    </source>
</evidence>
<evidence type="ECO:0000256" key="1">
    <source>
        <dbReference type="SAM" id="MobiDB-lite"/>
    </source>
</evidence>
<dbReference type="AlphaFoldDB" id="A0A6V8LVP0"/>
<keyword evidence="3" id="KW-1185">Reference proteome</keyword>
<gene>
    <name evidence="2" type="primary">mad28</name>
    <name evidence="2" type="ORF">NNJEOMEG_00138</name>
</gene>
<dbReference type="RefSeq" id="WP_235956779.1">
    <property type="nucleotide sequence ID" value="NZ_BLTE01000001.1"/>
</dbReference>
<dbReference type="Proteomes" id="UP000494245">
    <property type="component" value="Unassembled WGS sequence"/>
</dbReference>
<dbReference type="InterPro" id="IPR057363">
    <property type="entry name" value="Volactin"/>
</dbReference>